<dbReference type="WBParaSite" id="Pan_g17480.t1">
    <property type="protein sequence ID" value="Pan_g17480.t1"/>
    <property type="gene ID" value="Pan_g17480"/>
</dbReference>
<accession>A0A7E4V7F9</accession>
<proteinExistence type="predicted"/>
<dbReference type="Proteomes" id="UP000492821">
    <property type="component" value="Unassembled WGS sequence"/>
</dbReference>
<feature type="region of interest" description="Disordered" evidence="2">
    <location>
        <begin position="370"/>
        <end position="449"/>
    </location>
</feature>
<feature type="compositionally biased region" description="Low complexity" evidence="2">
    <location>
        <begin position="599"/>
        <end position="613"/>
    </location>
</feature>
<protein>
    <submittedName>
        <fullName evidence="4">Flocculation protein FLO11</fullName>
    </submittedName>
</protein>
<feature type="region of interest" description="Disordered" evidence="2">
    <location>
        <begin position="218"/>
        <end position="310"/>
    </location>
</feature>
<feature type="region of interest" description="Disordered" evidence="2">
    <location>
        <begin position="1"/>
        <end position="31"/>
    </location>
</feature>
<feature type="compositionally biased region" description="Polar residues" evidence="2">
    <location>
        <begin position="239"/>
        <end position="250"/>
    </location>
</feature>
<organism evidence="3 4">
    <name type="scientific">Panagrellus redivivus</name>
    <name type="common">Microworm</name>
    <dbReference type="NCBI Taxonomy" id="6233"/>
    <lineage>
        <taxon>Eukaryota</taxon>
        <taxon>Metazoa</taxon>
        <taxon>Ecdysozoa</taxon>
        <taxon>Nematoda</taxon>
        <taxon>Chromadorea</taxon>
        <taxon>Rhabditida</taxon>
        <taxon>Tylenchina</taxon>
        <taxon>Panagrolaimomorpha</taxon>
        <taxon>Panagrolaimoidea</taxon>
        <taxon>Panagrolaimidae</taxon>
        <taxon>Panagrellus</taxon>
    </lineage>
</organism>
<feature type="compositionally biased region" description="Polar residues" evidence="2">
    <location>
        <begin position="16"/>
        <end position="30"/>
    </location>
</feature>
<feature type="region of interest" description="Disordered" evidence="2">
    <location>
        <begin position="142"/>
        <end position="176"/>
    </location>
</feature>
<evidence type="ECO:0000256" key="1">
    <source>
        <dbReference type="SAM" id="Coils"/>
    </source>
</evidence>
<name>A0A7E4V7F9_PANRE</name>
<evidence type="ECO:0000313" key="4">
    <source>
        <dbReference type="WBParaSite" id="Pan_g17480.t1"/>
    </source>
</evidence>
<feature type="region of interest" description="Disordered" evidence="2">
    <location>
        <begin position="599"/>
        <end position="625"/>
    </location>
</feature>
<feature type="coiled-coil region" evidence="1">
    <location>
        <begin position="550"/>
        <end position="587"/>
    </location>
</feature>
<feature type="compositionally biased region" description="Polar residues" evidence="2">
    <location>
        <begin position="161"/>
        <end position="170"/>
    </location>
</feature>
<evidence type="ECO:0000313" key="3">
    <source>
        <dbReference type="Proteomes" id="UP000492821"/>
    </source>
</evidence>
<sequence length="625" mass="67710">MSTPPIPTDAPESTDDNGNNLQPSDDQASPTVKLVRMADPVFMERFFGAPKENQPYECTLKIWPKVREFAEAFIRGETRTISETPLPGVNEHLWNRLLEMRPDAGRVTAAGPTESPVTRSLRLRNQPRMSYDTNALYDVSMQKQQVEQQKADAQKSRRGQWRSNTPQVRSGSVARKTLTARFERATTVQPASVRPTLVDMEPSSSTVWKKPALPVRYPASPGPRSQGPQAPFVFPNSEIAKSTPGNSPANSPVAPIVPVKPRRGRPPNALRFGGPQPRPPPPPAVKADITPPQAAAADPPKRRGRPPKIHRENTFNSVLSIAQAAQQQEEVQPEVEVEVIEQRSPSPQQQRCPLKVKAYRRRSTHRSPAVVPVTINPNPYQPFTASGGAPKRANTRAPTGTPANKQLRFHEPVSSDSSSSIEVLLPSGSSPRRPITQTTNSVKARSTPHVQNGITIPTTATTAIPVSVLPSVASGQAFAFPNGNVINGTQVLVGGGPGLQGMVPITMDAAVALQMHPPAAGGQIIPVLPVVKTSGGTGQYVDITFFQDKVRELQTTMATMQSTMNLLQDQNRALAGVQAENRTLIENLRSEIRNLAISNGTNNAASRSSASTNPHRSNVKQEPRD</sequence>
<feature type="compositionally biased region" description="Polar residues" evidence="2">
    <location>
        <begin position="435"/>
        <end position="449"/>
    </location>
</feature>
<dbReference type="AlphaFoldDB" id="A0A7E4V7F9"/>
<reference evidence="3" key="1">
    <citation type="journal article" date="2013" name="Genetics">
        <title>The draft genome and transcriptome of Panagrellus redivivus are shaped by the harsh demands of a free-living lifestyle.</title>
        <authorList>
            <person name="Srinivasan J."/>
            <person name="Dillman A.R."/>
            <person name="Macchietto M.G."/>
            <person name="Heikkinen L."/>
            <person name="Lakso M."/>
            <person name="Fracchia K.M."/>
            <person name="Antoshechkin I."/>
            <person name="Mortazavi A."/>
            <person name="Wong G."/>
            <person name="Sternberg P.W."/>
        </authorList>
    </citation>
    <scope>NUCLEOTIDE SEQUENCE [LARGE SCALE GENOMIC DNA]</scope>
    <source>
        <strain evidence="3">MT8872</strain>
    </source>
</reference>
<evidence type="ECO:0000256" key="2">
    <source>
        <dbReference type="SAM" id="MobiDB-lite"/>
    </source>
</evidence>
<keyword evidence="1" id="KW-0175">Coiled coil</keyword>
<keyword evidence="3" id="KW-1185">Reference proteome</keyword>
<reference evidence="4" key="2">
    <citation type="submission" date="2020-10" db="UniProtKB">
        <authorList>
            <consortium name="WormBaseParasite"/>
        </authorList>
    </citation>
    <scope>IDENTIFICATION</scope>
</reference>
<feature type="compositionally biased region" description="Low complexity" evidence="2">
    <location>
        <begin position="414"/>
        <end position="430"/>
    </location>
</feature>
<feature type="compositionally biased region" description="Polar residues" evidence="2">
    <location>
        <begin position="375"/>
        <end position="384"/>
    </location>
</feature>